<reference evidence="3" key="1">
    <citation type="journal article" date="2014" name="Genome Announc.">
        <title>Genome Sequence of Arthrobacter siccitolerans 4J27, a Xeroprotectant-Producing Desiccation-Tolerant Microorganism.</title>
        <authorList>
            <person name="Manzanera M."/>
            <person name="Santa-Cruz-Calvo L."/>
            <person name="Vilchez J.I."/>
            <person name="Garcia-Fontana C."/>
            <person name="Silva-Castro G.A."/>
            <person name="Calvo C."/>
            <person name="Gonzalez-Lopez J."/>
        </authorList>
    </citation>
    <scope>NUCLEOTIDE SEQUENCE [LARGE SCALE GENOMIC DNA]</scope>
    <source>
        <strain evidence="3">4J27</strain>
    </source>
</reference>
<dbReference type="Proteomes" id="UP000035722">
    <property type="component" value="Unassembled WGS sequence"/>
</dbReference>
<feature type="region of interest" description="Disordered" evidence="1">
    <location>
        <begin position="1"/>
        <end position="21"/>
    </location>
</feature>
<dbReference type="EMBL" id="CAQI01000029">
    <property type="protein sequence ID" value="CCQ44679.1"/>
    <property type="molecule type" value="Genomic_DNA"/>
</dbReference>
<sequence>MLDQVLGRLGEATPETQPFSDPDLGAAFVQVAQGILAFVQAARKPGGPGYEEAREGLVGLVAFLPPEEEDGLPNMIHKVQMGL</sequence>
<dbReference type="STRING" id="861266.ARTSIC4J27_608"/>
<gene>
    <name evidence="2" type="ORF">ARTSIC4J27_608</name>
</gene>
<evidence type="ECO:0000313" key="3">
    <source>
        <dbReference type="Proteomes" id="UP000035722"/>
    </source>
</evidence>
<evidence type="ECO:0000256" key="1">
    <source>
        <dbReference type="SAM" id="MobiDB-lite"/>
    </source>
</evidence>
<evidence type="ECO:0000313" key="2">
    <source>
        <dbReference type="EMBL" id="CCQ44679.1"/>
    </source>
</evidence>
<protein>
    <submittedName>
        <fullName evidence="2">Uncharacterized protein</fullName>
    </submittedName>
</protein>
<accession>A0A024GYV9</accession>
<proteinExistence type="predicted"/>
<dbReference type="AlphaFoldDB" id="A0A024GYV9"/>
<keyword evidence="3" id="KW-1185">Reference proteome</keyword>
<name>A0A024GYV9_9MICC</name>
<organism evidence="2 3">
    <name type="scientific">Pseudarthrobacter siccitolerans</name>
    <dbReference type="NCBI Taxonomy" id="861266"/>
    <lineage>
        <taxon>Bacteria</taxon>
        <taxon>Bacillati</taxon>
        <taxon>Actinomycetota</taxon>
        <taxon>Actinomycetes</taxon>
        <taxon>Micrococcales</taxon>
        <taxon>Micrococcaceae</taxon>
        <taxon>Pseudarthrobacter</taxon>
    </lineage>
</organism>
<comment type="caution">
    <text evidence="2">The sequence shown here is derived from an EMBL/GenBank/DDBJ whole genome shotgun (WGS) entry which is preliminary data.</text>
</comment>